<dbReference type="EMBL" id="NVSR01000001">
    <property type="protein sequence ID" value="PCI30878.1"/>
    <property type="molecule type" value="Genomic_DNA"/>
</dbReference>
<accession>A0A2A4TBH1</accession>
<evidence type="ECO:0000313" key="1">
    <source>
        <dbReference type="EMBL" id="PCI30878.1"/>
    </source>
</evidence>
<organism evidence="1 2">
    <name type="scientific">SAR324 cluster bacterium</name>
    <dbReference type="NCBI Taxonomy" id="2024889"/>
    <lineage>
        <taxon>Bacteria</taxon>
        <taxon>Deltaproteobacteria</taxon>
        <taxon>SAR324 cluster</taxon>
    </lineage>
</organism>
<sequence>MINTNKIESVVRAAIEPFRNDWERDCDWWCGIEDKKFEGALLGIDIHIFSIDEEDSTKGLEAIVYPLEKGDEYLVANTNTTLIKFKI</sequence>
<proteinExistence type="predicted"/>
<dbReference type="AlphaFoldDB" id="A0A2A4TBH1"/>
<gene>
    <name evidence="1" type="ORF">COB67_00035</name>
</gene>
<name>A0A2A4TBH1_9DELT</name>
<dbReference type="Proteomes" id="UP000218113">
    <property type="component" value="Unassembled WGS sequence"/>
</dbReference>
<comment type="caution">
    <text evidence="1">The sequence shown here is derived from an EMBL/GenBank/DDBJ whole genome shotgun (WGS) entry which is preliminary data.</text>
</comment>
<reference evidence="2" key="1">
    <citation type="submission" date="2017-08" db="EMBL/GenBank/DDBJ databases">
        <title>A dynamic microbial community with high functional redundancy inhabits the cold, oxic subseafloor aquifer.</title>
        <authorList>
            <person name="Tully B.J."/>
            <person name="Wheat C.G."/>
            <person name="Glazer B.T."/>
            <person name="Huber J.A."/>
        </authorList>
    </citation>
    <scope>NUCLEOTIDE SEQUENCE [LARGE SCALE GENOMIC DNA]</scope>
</reference>
<evidence type="ECO:0000313" key="2">
    <source>
        <dbReference type="Proteomes" id="UP000218113"/>
    </source>
</evidence>
<protein>
    <submittedName>
        <fullName evidence="1">Uncharacterized protein</fullName>
    </submittedName>
</protein>